<dbReference type="AlphaFoldDB" id="A0A2M7TYV6"/>
<evidence type="ECO:0000313" key="2">
    <source>
        <dbReference type="Proteomes" id="UP000228503"/>
    </source>
</evidence>
<organism evidence="1 2">
    <name type="scientific">Candidatus Roizmanbacteria bacterium CG_4_10_14_0_2_um_filter_39_13</name>
    <dbReference type="NCBI Taxonomy" id="1974825"/>
    <lineage>
        <taxon>Bacteria</taxon>
        <taxon>Candidatus Roizmaniibacteriota</taxon>
    </lineage>
</organism>
<dbReference type="Proteomes" id="UP000228503">
    <property type="component" value="Unassembled WGS sequence"/>
</dbReference>
<dbReference type="EMBL" id="PFOB01000037">
    <property type="protein sequence ID" value="PIZ63000.1"/>
    <property type="molecule type" value="Genomic_DNA"/>
</dbReference>
<comment type="caution">
    <text evidence="1">The sequence shown here is derived from an EMBL/GenBank/DDBJ whole genome shotgun (WGS) entry which is preliminary data.</text>
</comment>
<gene>
    <name evidence="1" type="ORF">COY16_03020</name>
</gene>
<reference evidence="2" key="1">
    <citation type="submission" date="2017-09" db="EMBL/GenBank/DDBJ databases">
        <title>Depth-based differentiation of microbial function through sediment-hosted aquifers and enrichment of novel symbionts in the deep terrestrial subsurface.</title>
        <authorList>
            <person name="Probst A.J."/>
            <person name="Ladd B."/>
            <person name="Jarett J.K."/>
            <person name="Geller-Mcgrath D.E."/>
            <person name="Sieber C.M.K."/>
            <person name="Emerson J.B."/>
            <person name="Anantharaman K."/>
            <person name="Thomas B.C."/>
            <person name="Malmstrom R."/>
            <person name="Stieglmeier M."/>
            <person name="Klingl A."/>
            <person name="Woyke T."/>
            <person name="Ryan C.M."/>
            <person name="Banfield J.F."/>
        </authorList>
    </citation>
    <scope>NUCLEOTIDE SEQUENCE [LARGE SCALE GENOMIC DNA]</scope>
</reference>
<protein>
    <submittedName>
        <fullName evidence="1">Uncharacterized protein</fullName>
    </submittedName>
</protein>
<name>A0A2M7TYV6_9BACT</name>
<evidence type="ECO:0000313" key="1">
    <source>
        <dbReference type="EMBL" id="PIZ63000.1"/>
    </source>
</evidence>
<proteinExistence type="predicted"/>
<sequence>MSPNVELPKNLKLQLDEFINLQLERCLKHYCDPKLRNTMKENFVWLNQFSTLHFQTRIQRAKELSSPEVTQAKNLAKEYIGIHNHDFFVTCVDGRNMPTIMFSKPPQVGGTLRTPAGVVNGFMEGQDDTSVYIDYESYVVKQIMTLLLEKAGDTIYYGLDSHLGCAARTLIHSTEGGKQVDGGVRTDIINKLMTAKGILQLRKDLYDQGEKVAEIIPIFFSFDPLKGGVINGLETRVNDKDVANFGFTEDILNKLASENKIVRTFDLLKDDKTIELLSAAIRPGTADFRNNYPRSLLKNWLATTKLYNQGDGKVFHIILDRLRNVYSQNTIADLTLRQKAKFLLKNLVTRFSIAGSEDAWPYANHQEELIVITDGGYAPFPALDAFAVFPRDPFLLTNTKLTIDLIRNFRKSGKLKDPIKTSTFTQDDFFSSPVFISNKSILRNFQEKSWSAIQRLGIDAKCSHIKWDDPKMLEWRKSDLQKYLYNAVKEKNVEIDFGDAIRFIDGMYELFDRMRQMMKDKNFRQMILHGNIVVFNTLVDHNRTPRYIVQFVV</sequence>
<accession>A0A2M7TYV6</accession>